<dbReference type="InterPro" id="IPR000152">
    <property type="entry name" value="EGF-type_Asp/Asn_hydroxyl_site"/>
</dbReference>
<keyword evidence="5" id="KW-0325">Glycoprotein</keyword>
<dbReference type="PROSITE" id="PS00010">
    <property type="entry name" value="ASX_HYDROXYL"/>
    <property type="match status" value="1"/>
</dbReference>
<evidence type="ECO:0000313" key="9">
    <source>
        <dbReference type="Proteomes" id="UP001626550"/>
    </source>
</evidence>
<feature type="disulfide bond" evidence="6">
    <location>
        <begin position="59"/>
        <end position="76"/>
    </location>
</feature>
<dbReference type="PROSITE" id="PS01187">
    <property type="entry name" value="EGF_CA"/>
    <property type="match status" value="1"/>
</dbReference>
<name>A0ABD2PKV0_9PLAT</name>
<dbReference type="PROSITE" id="PS50026">
    <property type="entry name" value="EGF_3"/>
    <property type="match status" value="1"/>
</dbReference>
<feature type="domain" description="EGF-like" evidence="7">
    <location>
        <begin position="50"/>
        <end position="88"/>
    </location>
</feature>
<dbReference type="Proteomes" id="UP001626550">
    <property type="component" value="Unassembled WGS sequence"/>
</dbReference>
<evidence type="ECO:0000313" key="8">
    <source>
        <dbReference type="EMBL" id="KAL3307678.1"/>
    </source>
</evidence>
<dbReference type="PROSITE" id="PS00022">
    <property type="entry name" value="EGF_1"/>
    <property type="match status" value="1"/>
</dbReference>
<dbReference type="FunFam" id="2.10.25.10:FF:000005">
    <property type="entry name" value="Fibrillin 2"/>
    <property type="match status" value="1"/>
</dbReference>
<dbReference type="InterPro" id="IPR049883">
    <property type="entry name" value="NOTCH1_EGF-like"/>
</dbReference>
<keyword evidence="9" id="KW-1185">Reference proteome</keyword>
<dbReference type="PROSITE" id="PS01186">
    <property type="entry name" value="EGF_2"/>
    <property type="match status" value="1"/>
</dbReference>
<evidence type="ECO:0000256" key="4">
    <source>
        <dbReference type="ARBA" id="ARBA00023157"/>
    </source>
</evidence>
<dbReference type="InterPro" id="IPR001881">
    <property type="entry name" value="EGF-like_Ca-bd_dom"/>
</dbReference>
<keyword evidence="2" id="KW-0732">Signal</keyword>
<evidence type="ECO:0000256" key="6">
    <source>
        <dbReference type="PROSITE-ProRule" id="PRU00076"/>
    </source>
</evidence>
<dbReference type="AlphaFoldDB" id="A0ABD2PKV0"/>
<dbReference type="InterPro" id="IPR018097">
    <property type="entry name" value="EGF_Ca-bd_CS"/>
</dbReference>
<dbReference type="SMART" id="SM00181">
    <property type="entry name" value="EGF"/>
    <property type="match status" value="3"/>
</dbReference>
<evidence type="ECO:0000256" key="5">
    <source>
        <dbReference type="ARBA" id="ARBA00023180"/>
    </source>
</evidence>
<organism evidence="8 9">
    <name type="scientific">Cichlidogyrus casuarinus</name>
    <dbReference type="NCBI Taxonomy" id="1844966"/>
    <lineage>
        <taxon>Eukaryota</taxon>
        <taxon>Metazoa</taxon>
        <taxon>Spiralia</taxon>
        <taxon>Lophotrochozoa</taxon>
        <taxon>Platyhelminthes</taxon>
        <taxon>Monogenea</taxon>
        <taxon>Monopisthocotylea</taxon>
        <taxon>Dactylogyridea</taxon>
        <taxon>Ancyrocephalidae</taxon>
        <taxon>Cichlidogyrus</taxon>
    </lineage>
</organism>
<keyword evidence="4 6" id="KW-1015">Disulfide bond</keyword>
<accession>A0ABD2PKV0</accession>
<reference evidence="8 9" key="1">
    <citation type="submission" date="2024-11" db="EMBL/GenBank/DDBJ databases">
        <title>Adaptive evolution of stress response genes in parasites aligns with host niche diversity.</title>
        <authorList>
            <person name="Hahn C."/>
            <person name="Resl P."/>
        </authorList>
    </citation>
    <scope>NUCLEOTIDE SEQUENCE [LARGE SCALE GENOMIC DNA]</scope>
    <source>
        <strain evidence="8">EGGRZ-B1_66</strain>
        <tissue evidence="8">Body</tissue>
    </source>
</reference>
<keyword evidence="3" id="KW-0677">Repeat</keyword>
<proteinExistence type="predicted"/>
<dbReference type="InterPro" id="IPR000742">
    <property type="entry name" value="EGF"/>
</dbReference>
<evidence type="ECO:0000256" key="3">
    <source>
        <dbReference type="ARBA" id="ARBA00022737"/>
    </source>
</evidence>
<dbReference type="PANTHER" id="PTHR24034">
    <property type="entry name" value="EGF-LIKE DOMAIN-CONTAINING PROTEIN"/>
    <property type="match status" value="1"/>
</dbReference>
<dbReference type="PANTHER" id="PTHR24034:SF209">
    <property type="entry name" value="EGF-LIKE DOMAIN-CONTAINING PROTEIN"/>
    <property type="match status" value="1"/>
</dbReference>
<evidence type="ECO:0000256" key="1">
    <source>
        <dbReference type="ARBA" id="ARBA00022536"/>
    </source>
</evidence>
<dbReference type="InterPro" id="IPR050751">
    <property type="entry name" value="ECM_structural_protein"/>
</dbReference>
<dbReference type="SMART" id="SM00179">
    <property type="entry name" value="EGF_CA"/>
    <property type="match status" value="2"/>
</dbReference>
<sequence>MAVALRAQNIDECSLTPAVCDQVCVNSLGNYNCECIDPFFRLTVNDRCDDVNECLVNPCPFPETQECHNFYGGYFCFCKPGFINSNGECVTHQLSISDEHRASIGNWTCDSRPCNRGICVNEPQNGRLFSCHCGAYELGDFCQFNSGRFLRFFRDIHRKVSQPICEFILLVIFMGQMEESFRRGLYQELQNSFVSMRLMHVYAQQRSGATDILFVKLFLTVKFSTGMEQGDWLTHPKMISIAEPVYEENYHKRAPETDGFDSRKVHVFVKRAAHFYNITAPVSPRQKNENYQISLINFWE</sequence>
<evidence type="ECO:0000256" key="2">
    <source>
        <dbReference type="ARBA" id="ARBA00022729"/>
    </source>
</evidence>
<dbReference type="SUPFAM" id="SSF57196">
    <property type="entry name" value="EGF/Laminin"/>
    <property type="match status" value="2"/>
</dbReference>
<dbReference type="Pfam" id="PF07645">
    <property type="entry name" value="EGF_CA"/>
    <property type="match status" value="2"/>
</dbReference>
<dbReference type="CDD" id="cd00054">
    <property type="entry name" value="EGF_CA"/>
    <property type="match status" value="1"/>
</dbReference>
<dbReference type="EMBL" id="JBJKFK010006745">
    <property type="protein sequence ID" value="KAL3307678.1"/>
    <property type="molecule type" value="Genomic_DNA"/>
</dbReference>
<keyword evidence="1 6" id="KW-0245">EGF-like domain</keyword>
<comment type="caution">
    <text evidence="8">The sequence shown here is derived from an EMBL/GenBank/DDBJ whole genome shotgun (WGS) entry which is preliminary data.</text>
</comment>
<protein>
    <submittedName>
        <fullName evidence="8">Signal peptide, CUB domain, EGF-like 3</fullName>
    </submittedName>
</protein>
<dbReference type="Gene3D" id="2.10.25.10">
    <property type="entry name" value="Laminin"/>
    <property type="match status" value="2"/>
</dbReference>
<comment type="caution">
    <text evidence="6">Lacks conserved residue(s) required for the propagation of feature annotation.</text>
</comment>
<evidence type="ECO:0000259" key="7">
    <source>
        <dbReference type="PROSITE" id="PS50026"/>
    </source>
</evidence>
<gene>
    <name evidence="8" type="primary">SCUBE3</name>
    <name evidence="8" type="ORF">Ciccas_013804</name>
</gene>